<name>A0AAW2EWJ0_9HYME</name>
<gene>
    <name evidence="2" type="ORF">PUN28_016171</name>
</gene>
<evidence type="ECO:0000313" key="3">
    <source>
        <dbReference type="Proteomes" id="UP001430953"/>
    </source>
</evidence>
<dbReference type="AlphaFoldDB" id="A0AAW2EWJ0"/>
<reference evidence="2 3" key="1">
    <citation type="submission" date="2023-03" db="EMBL/GenBank/DDBJ databases">
        <title>High recombination rates correlate with genetic variation in Cardiocondyla obscurior ants.</title>
        <authorList>
            <person name="Errbii M."/>
        </authorList>
    </citation>
    <scope>NUCLEOTIDE SEQUENCE [LARGE SCALE GENOMIC DNA]</scope>
    <source>
        <strain evidence="2">Alpha-2009</strain>
        <tissue evidence="2">Whole body</tissue>
    </source>
</reference>
<evidence type="ECO:0000256" key="1">
    <source>
        <dbReference type="SAM" id="MobiDB-lite"/>
    </source>
</evidence>
<comment type="caution">
    <text evidence="2">The sequence shown here is derived from an EMBL/GenBank/DDBJ whole genome shotgun (WGS) entry which is preliminary data.</text>
</comment>
<feature type="compositionally biased region" description="Basic residues" evidence="1">
    <location>
        <begin position="70"/>
        <end position="83"/>
    </location>
</feature>
<organism evidence="2 3">
    <name type="scientific">Cardiocondyla obscurior</name>
    <dbReference type="NCBI Taxonomy" id="286306"/>
    <lineage>
        <taxon>Eukaryota</taxon>
        <taxon>Metazoa</taxon>
        <taxon>Ecdysozoa</taxon>
        <taxon>Arthropoda</taxon>
        <taxon>Hexapoda</taxon>
        <taxon>Insecta</taxon>
        <taxon>Pterygota</taxon>
        <taxon>Neoptera</taxon>
        <taxon>Endopterygota</taxon>
        <taxon>Hymenoptera</taxon>
        <taxon>Apocrita</taxon>
        <taxon>Aculeata</taxon>
        <taxon>Formicoidea</taxon>
        <taxon>Formicidae</taxon>
        <taxon>Myrmicinae</taxon>
        <taxon>Cardiocondyla</taxon>
    </lineage>
</organism>
<dbReference type="Proteomes" id="UP001430953">
    <property type="component" value="Unassembled WGS sequence"/>
</dbReference>
<dbReference type="EMBL" id="JADYXP020000018">
    <property type="protein sequence ID" value="KAL0106267.1"/>
    <property type="molecule type" value="Genomic_DNA"/>
</dbReference>
<proteinExistence type="predicted"/>
<keyword evidence="3" id="KW-1185">Reference proteome</keyword>
<feature type="region of interest" description="Disordered" evidence="1">
    <location>
        <begin position="46"/>
        <end position="90"/>
    </location>
</feature>
<protein>
    <submittedName>
        <fullName evidence="2">Uncharacterized protein</fullName>
    </submittedName>
</protein>
<evidence type="ECO:0000313" key="2">
    <source>
        <dbReference type="EMBL" id="KAL0106267.1"/>
    </source>
</evidence>
<accession>A0AAW2EWJ0</accession>
<sequence length="111" mass="12798">MQFGIRLNFYKVAREISVGYFELSCNAFSYDQNGVIRQENERFLVRKSPGQTPPMQKRRNSGPHADRGRRIPCPKNRRSARSRRPSEGLIAGVTNRGIIEDRGIFENSRKT</sequence>